<sequence>MTRLSIKALMTLFALTLPVAVLLNILAFWNVRLARDDVSHAVNARYESYLLADELRQSSDDLTRLARTYVVTGDSRYEDQYWAVLDIRNGKKPRPVEYHRIYWDFVAAGTAKPRADGVTVPLQELMTRAGFTEAEFAKLKQAQANSDGLVKTETIAMNAVKGLFDDGTGKFTRKGPPDLELARKLMHSPEYHAFKANIMAPVDEFYVLLNARTTTAIAQAEAREAGATQLFLVMLGVLALVILGVLWTLFRRVLAPLGSLKDAMNALSEGKTTVTIPGLEKPDEIGAMARATRTFQTAMDEAVRLREAQVQGERTAAEQRRAMMNGLAQSFESEVAQTVSAVAHSSVAMKTAAQAMSTMSEQVVSQSSQVASASQGAASNVESVAVAADELAQSVAEIDRQVSESTKIARSAVEEAANTDVIMKALAESASRIGQVIALINNIASQTNLLALNATIEAARAGEAGKGFAVVANEVKSLANQTAKATEDIGAQVSAVQTESARADQAIRQMVTVIGRIDEISGSIAAAVRQQGQATSRIAGNVERATRGAATMSAAIGNVTAAAQEAGATTQTVLDTANRLSGESSALQTAMGRFLGQIRNA</sequence>
<evidence type="ECO:0000313" key="10">
    <source>
        <dbReference type="EMBL" id="RJF82296.1"/>
    </source>
</evidence>
<evidence type="ECO:0000256" key="2">
    <source>
        <dbReference type="ARBA" id="ARBA00022519"/>
    </source>
</evidence>
<dbReference type="PROSITE" id="PS50111">
    <property type="entry name" value="CHEMOTAXIS_TRANSDUC_2"/>
    <property type="match status" value="1"/>
</dbReference>
<dbReference type="Gene3D" id="6.10.340.10">
    <property type="match status" value="1"/>
</dbReference>
<name>A0A418VYR9_9PROT</name>
<protein>
    <submittedName>
        <fullName evidence="10">Methyl-accepting chemotaxis protein</fullName>
    </submittedName>
</protein>
<dbReference type="GO" id="GO:0007165">
    <property type="term" value="P:signal transduction"/>
    <property type="evidence" value="ECO:0007669"/>
    <property type="project" value="UniProtKB-KW"/>
</dbReference>
<keyword evidence="2" id="KW-0997">Cell inner membrane</keyword>
<keyword evidence="3 5" id="KW-0807">Transducer</keyword>
<keyword evidence="6" id="KW-1133">Transmembrane helix</keyword>
<dbReference type="EMBL" id="QYUL01000002">
    <property type="protein sequence ID" value="RJF82296.1"/>
    <property type="molecule type" value="Genomic_DNA"/>
</dbReference>
<keyword evidence="2" id="KW-1003">Cell membrane</keyword>
<dbReference type="SMART" id="SM00283">
    <property type="entry name" value="MA"/>
    <property type="match status" value="1"/>
</dbReference>
<dbReference type="Proteomes" id="UP000283458">
    <property type="component" value="Unassembled WGS sequence"/>
</dbReference>
<dbReference type="InterPro" id="IPR003660">
    <property type="entry name" value="HAMP_dom"/>
</dbReference>
<evidence type="ECO:0000313" key="11">
    <source>
        <dbReference type="Proteomes" id="UP000283458"/>
    </source>
</evidence>
<reference evidence="10 11" key="1">
    <citation type="submission" date="2018-09" db="EMBL/GenBank/DDBJ databases">
        <authorList>
            <person name="Zhu H."/>
        </authorList>
    </citation>
    <scope>NUCLEOTIDE SEQUENCE [LARGE SCALE GENOMIC DNA]</scope>
    <source>
        <strain evidence="10 11">K2W22B-5</strain>
    </source>
</reference>
<dbReference type="OrthoDB" id="2489132at2"/>
<dbReference type="GO" id="GO:0005886">
    <property type="term" value="C:plasma membrane"/>
    <property type="evidence" value="ECO:0007669"/>
    <property type="project" value="UniProtKB-SubCell"/>
</dbReference>
<evidence type="ECO:0000259" key="8">
    <source>
        <dbReference type="PROSITE" id="PS50192"/>
    </source>
</evidence>
<dbReference type="PANTHER" id="PTHR32089:SF112">
    <property type="entry name" value="LYSOZYME-LIKE PROTEIN-RELATED"/>
    <property type="match status" value="1"/>
</dbReference>
<dbReference type="SMART" id="SM00304">
    <property type="entry name" value="HAMP"/>
    <property type="match status" value="1"/>
</dbReference>
<comment type="similarity">
    <text evidence="4">Belongs to the methyl-accepting chemotaxis (MCP) protein family.</text>
</comment>
<evidence type="ECO:0000256" key="6">
    <source>
        <dbReference type="SAM" id="Phobius"/>
    </source>
</evidence>
<feature type="domain" description="T-SNARE coiled-coil homology" evidence="8">
    <location>
        <begin position="497"/>
        <end position="546"/>
    </location>
</feature>
<dbReference type="PROSITE" id="PS50885">
    <property type="entry name" value="HAMP"/>
    <property type="match status" value="1"/>
</dbReference>
<evidence type="ECO:0000256" key="3">
    <source>
        <dbReference type="ARBA" id="ARBA00023224"/>
    </source>
</evidence>
<dbReference type="PANTHER" id="PTHR32089">
    <property type="entry name" value="METHYL-ACCEPTING CHEMOTAXIS PROTEIN MCPB"/>
    <property type="match status" value="1"/>
</dbReference>
<comment type="subcellular location">
    <subcellularLocation>
        <location evidence="1">Cell inner membrane</location>
        <topology evidence="1">Multi-pass membrane protein</topology>
    </subcellularLocation>
</comment>
<feature type="domain" description="Methyl-accepting transducer" evidence="7">
    <location>
        <begin position="345"/>
        <end position="581"/>
    </location>
</feature>
<dbReference type="Gene3D" id="1.10.287.950">
    <property type="entry name" value="Methyl-accepting chemotaxis protein"/>
    <property type="match status" value="1"/>
</dbReference>
<evidence type="ECO:0000256" key="1">
    <source>
        <dbReference type="ARBA" id="ARBA00004429"/>
    </source>
</evidence>
<keyword evidence="6" id="KW-0472">Membrane</keyword>
<evidence type="ECO:0000259" key="7">
    <source>
        <dbReference type="PROSITE" id="PS50111"/>
    </source>
</evidence>
<comment type="caution">
    <text evidence="10">The sequence shown here is derived from an EMBL/GenBank/DDBJ whole genome shotgun (WGS) entry which is preliminary data.</text>
</comment>
<accession>A0A418VYR9</accession>
<gene>
    <name evidence="10" type="ORF">D3877_19840</name>
</gene>
<evidence type="ECO:0000259" key="9">
    <source>
        <dbReference type="PROSITE" id="PS50885"/>
    </source>
</evidence>
<dbReference type="CDD" id="cd06225">
    <property type="entry name" value="HAMP"/>
    <property type="match status" value="1"/>
</dbReference>
<dbReference type="Pfam" id="PF00015">
    <property type="entry name" value="MCPsignal"/>
    <property type="match status" value="1"/>
</dbReference>
<dbReference type="InterPro" id="IPR000727">
    <property type="entry name" value="T_SNARE_dom"/>
</dbReference>
<dbReference type="InterPro" id="IPR004089">
    <property type="entry name" value="MCPsignal_dom"/>
</dbReference>
<keyword evidence="6" id="KW-0812">Transmembrane</keyword>
<dbReference type="PROSITE" id="PS50192">
    <property type="entry name" value="T_SNARE"/>
    <property type="match status" value="1"/>
</dbReference>
<dbReference type="Pfam" id="PF00672">
    <property type="entry name" value="HAMP"/>
    <property type="match status" value="1"/>
</dbReference>
<proteinExistence type="inferred from homology"/>
<keyword evidence="11" id="KW-1185">Reference proteome</keyword>
<feature type="domain" description="HAMP" evidence="9">
    <location>
        <begin position="251"/>
        <end position="304"/>
    </location>
</feature>
<evidence type="ECO:0000256" key="5">
    <source>
        <dbReference type="PROSITE-ProRule" id="PRU00284"/>
    </source>
</evidence>
<dbReference type="AlphaFoldDB" id="A0A418VYR9"/>
<organism evidence="10 11">
    <name type="scientific">Azospirillum cavernae</name>
    <dbReference type="NCBI Taxonomy" id="2320860"/>
    <lineage>
        <taxon>Bacteria</taxon>
        <taxon>Pseudomonadati</taxon>
        <taxon>Pseudomonadota</taxon>
        <taxon>Alphaproteobacteria</taxon>
        <taxon>Rhodospirillales</taxon>
        <taxon>Azospirillaceae</taxon>
        <taxon>Azospirillum</taxon>
    </lineage>
</organism>
<evidence type="ECO:0000256" key="4">
    <source>
        <dbReference type="ARBA" id="ARBA00029447"/>
    </source>
</evidence>
<dbReference type="SUPFAM" id="SSF58104">
    <property type="entry name" value="Methyl-accepting chemotaxis protein (MCP) signaling domain"/>
    <property type="match status" value="1"/>
</dbReference>
<feature type="transmembrane region" description="Helical" evidence="6">
    <location>
        <begin position="230"/>
        <end position="250"/>
    </location>
</feature>